<dbReference type="Pfam" id="PF07006">
    <property type="entry name" value="DUF1310"/>
    <property type="match status" value="1"/>
</dbReference>
<comment type="caution">
    <text evidence="1">The sequence shown here is derived from an EMBL/GenBank/DDBJ whole genome shotgun (WGS) entry which is preliminary data.</text>
</comment>
<organism evidence="1 2">
    <name type="scientific">Enterococcus faecalis</name>
    <name type="common">Streptococcus faecalis</name>
    <dbReference type="NCBI Taxonomy" id="1351"/>
    <lineage>
        <taxon>Bacteria</taxon>
        <taxon>Bacillati</taxon>
        <taxon>Bacillota</taxon>
        <taxon>Bacilli</taxon>
        <taxon>Lactobacillales</taxon>
        <taxon>Enterococcaceae</taxon>
        <taxon>Enterococcus</taxon>
    </lineage>
</organism>
<gene>
    <name evidence="1" type="ORF">EY666_10250</name>
</gene>
<evidence type="ECO:0000313" key="1">
    <source>
        <dbReference type="EMBL" id="TKK84553.1"/>
    </source>
</evidence>
<sequence>MILISCLLLIFILGIGGKKYMDSKRFHEEMLTIVKSDEAKKVIEEGLRNLDPDALTSEGIIKSYEVDEESVKHNPMGGIDGVIFINSDKNLDILFNLDKNKDNGFSSKYVISGYSNDLKEELKKERENDFYR</sequence>
<accession>A0A4V6XBB6</accession>
<evidence type="ECO:0000313" key="2">
    <source>
        <dbReference type="Proteomes" id="UP000305511"/>
    </source>
</evidence>
<reference evidence="1 2" key="1">
    <citation type="submission" date="2019-02" db="EMBL/GenBank/DDBJ databases">
        <title>Bacteria dissemination in different level of health care in South Africa: the effectiveness of infections prevention and control.</title>
        <authorList>
            <person name="Shobo C."/>
            <person name="Amoako D.G."/>
            <person name="Allam M."/>
            <person name="Ismail A."/>
            <person name="Bester L.A."/>
            <person name="Essack S.Y."/>
        </authorList>
    </citation>
    <scope>NUCLEOTIDE SEQUENCE [LARGE SCALE GENOMIC DNA]</scope>
    <source>
        <strain evidence="1 2">2SIL2</strain>
    </source>
</reference>
<name>A0A4V6XBB6_ENTFL</name>
<dbReference type="Proteomes" id="UP000305511">
    <property type="component" value="Unassembled WGS sequence"/>
</dbReference>
<dbReference type="EMBL" id="SIYF01000233">
    <property type="protein sequence ID" value="TKK84553.1"/>
    <property type="molecule type" value="Genomic_DNA"/>
</dbReference>
<dbReference type="AlphaFoldDB" id="A0A4V6XBB6"/>
<dbReference type="RefSeq" id="WP_079997681.1">
    <property type="nucleotide sequence ID" value="NZ_JAHHFD010000019.1"/>
</dbReference>
<dbReference type="InterPro" id="IPR010738">
    <property type="entry name" value="DUF1310"/>
</dbReference>
<protein>
    <submittedName>
        <fullName evidence="1">DUF1310 family protein</fullName>
    </submittedName>
</protein>
<proteinExistence type="predicted"/>